<protein>
    <submittedName>
        <fullName evidence="1">Uncharacterized protein</fullName>
    </submittedName>
</protein>
<keyword evidence="2" id="KW-1185">Reference proteome</keyword>
<name>A0ABV0U570_9TELE</name>
<gene>
    <name evidence="1" type="ORF">ILYODFUR_002978</name>
</gene>
<reference evidence="1 2" key="1">
    <citation type="submission" date="2021-06" db="EMBL/GenBank/DDBJ databases">
        <authorList>
            <person name="Palmer J.M."/>
        </authorList>
    </citation>
    <scope>NUCLEOTIDE SEQUENCE [LARGE SCALE GENOMIC DNA]</scope>
    <source>
        <strain evidence="2">if_2019</strain>
        <tissue evidence="1">Muscle</tissue>
    </source>
</reference>
<organism evidence="1 2">
    <name type="scientific">Ilyodon furcidens</name>
    <name type="common">goldbreast splitfin</name>
    <dbReference type="NCBI Taxonomy" id="33524"/>
    <lineage>
        <taxon>Eukaryota</taxon>
        <taxon>Metazoa</taxon>
        <taxon>Chordata</taxon>
        <taxon>Craniata</taxon>
        <taxon>Vertebrata</taxon>
        <taxon>Euteleostomi</taxon>
        <taxon>Actinopterygii</taxon>
        <taxon>Neopterygii</taxon>
        <taxon>Teleostei</taxon>
        <taxon>Neoteleostei</taxon>
        <taxon>Acanthomorphata</taxon>
        <taxon>Ovalentaria</taxon>
        <taxon>Atherinomorphae</taxon>
        <taxon>Cyprinodontiformes</taxon>
        <taxon>Goodeidae</taxon>
        <taxon>Ilyodon</taxon>
    </lineage>
</organism>
<dbReference type="Proteomes" id="UP001482620">
    <property type="component" value="Unassembled WGS sequence"/>
</dbReference>
<evidence type="ECO:0000313" key="2">
    <source>
        <dbReference type="Proteomes" id="UP001482620"/>
    </source>
</evidence>
<comment type="caution">
    <text evidence="1">The sequence shown here is derived from an EMBL/GenBank/DDBJ whole genome shotgun (WGS) entry which is preliminary data.</text>
</comment>
<proteinExistence type="predicted"/>
<accession>A0ABV0U570</accession>
<evidence type="ECO:0000313" key="1">
    <source>
        <dbReference type="EMBL" id="MEQ2239308.1"/>
    </source>
</evidence>
<sequence>MPLSSDMRRMLRCGLLLNEDRTATDVSSLVTDFMRPHFGKSNTEPVSRNLASSLLTVAWEMGGLVGCLALKSAAMTRLLRSPDINTISIRSACVNLGDMSMAVNKEKLINNS</sequence>
<dbReference type="EMBL" id="JAHRIQ010058074">
    <property type="protein sequence ID" value="MEQ2239308.1"/>
    <property type="molecule type" value="Genomic_DNA"/>
</dbReference>